<evidence type="ECO:0000256" key="1">
    <source>
        <dbReference type="SAM" id="MobiDB-lite"/>
    </source>
</evidence>
<comment type="caution">
    <text evidence="3">The sequence shown here is derived from an EMBL/GenBank/DDBJ whole genome shotgun (WGS) entry which is preliminary data.</text>
</comment>
<keyword evidence="4" id="KW-1185">Reference proteome</keyword>
<keyword evidence="2" id="KW-0732">Signal</keyword>
<proteinExistence type="predicted"/>
<accession>A0ABR1UYX4</accession>
<organism evidence="3 4">
    <name type="scientific">Apiospora saccharicola</name>
    <dbReference type="NCBI Taxonomy" id="335842"/>
    <lineage>
        <taxon>Eukaryota</taxon>
        <taxon>Fungi</taxon>
        <taxon>Dikarya</taxon>
        <taxon>Ascomycota</taxon>
        <taxon>Pezizomycotina</taxon>
        <taxon>Sordariomycetes</taxon>
        <taxon>Xylariomycetidae</taxon>
        <taxon>Amphisphaeriales</taxon>
        <taxon>Apiosporaceae</taxon>
        <taxon>Apiospora</taxon>
    </lineage>
</organism>
<feature type="region of interest" description="Disordered" evidence="1">
    <location>
        <begin position="312"/>
        <end position="333"/>
    </location>
</feature>
<name>A0ABR1UYX4_9PEZI</name>
<evidence type="ECO:0000256" key="2">
    <source>
        <dbReference type="SAM" id="SignalP"/>
    </source>
</evidence>
<dbReference type="Proteomes" id="UP001446871">
    <property type="component" value="Unassembled WGS sequence"/>
</dbReference>
<dbReference type="EMBL" id="JAQQWM010000005">
    <property type="protein sequence ID" value="KAK8064141.1"/>
    <property type="molecule type" value="Genomic_DNA"/>
</dbReference>
<reference evidence="3 4" key="1">
    <citation type="submission" date="2023-01" db="EMBL/GenBank/DDBJ databases">
        <title>Analysis of 21 Apiospora genomes using comparative genomics revels a genus with tremendous synthesis potential of carbohydrate active enzymes and secondary metabolites.</title>
        <authorList>
            <person name="Sorensen T."/>
        </authorList>
    </citation>
    <scope>NUCLEOTIDE SEQUENCE [LARGE SCALE GENOMIC DNA]</scope>
    <source>
        <strain evidence="3 4">CBS 83171</strain>
    </source>
</reference>
<evidence type="ECO:0000313" key="4">
    <source>
        <dbReference type="Proteomes" id="UP001446871"/>
    </source>
</evidence>
<protein>
    <submittedName>
        <fullName evidence="3">Uncharacterized protein</fullName>
    </submittedName>
</protein>
<feature type="chain" id="PRO_5046381075" evidence="2">
    <location>
        <begin position="19"/>
        <end position="333"/>
    </location>
</feature>
<gene>
    <name evidence="3" type="ORF">PG996_008793</name>
</gene>
<evidence type="ECO:0000313" key="3">
    <source>
        <dbReference type="EMBL" id="KAK8064141.1"/>
    </source>
</evidence>
<feature type="signal peptide" evidence="2">
    <location>
        <begin position="1"/>
        <end position="18"/>
    </location>
</feature>
<sequence>MGSLHILVSGLWVAYALAAVNSNCTNSTLKNILANGIYKAKWVAEDALDALNDLSTPTRRAAFNPLFKDQEISQSTLFSFPPRVLANIAQPEVYTSIKDIDSLPLQVTFYCDRKHIVLHPRKNYWYDKKFTYQDKRGATLTAKYRLSNPGDENPSLRNSIAALGYKMPLGNDFMDCVGQAHIYIHPDHIAIPANVQEDDRPLDEVRMGLDEYTTLDQNRPVSETIFHELVHVVGGRKLFLYRPESRRRWRRANRSGAVVNENGPDMMITDGAARDVYLFRKCVEVNAIRPLIEPTGIAESYTILAKGAVTKPEGDEDTFAPIPLPSFAKGDGK</sequence>